<keyword evidence="3" id="KW-0732">Signal</keyword>
<proteinExistence type="predicted"/>
<dbReference type="Proteomes" id="UP000509597">
    <property type="component" value="Chromosome"/>
</dbReference>
<keyword evidence="2" id="KW-0472">Membrane</keyword>
<evidence type="ECO:0000256" key="3">
    <source>
        <dbReference type="SAM" id="SignalP"/>
    </source>
</evidence>
<dbReference type="EMBL" id="CP058627">
    <property type="protein sequence ID" value="QLG89080.1"/>
    <property type="molecule type" value="Genomic_DNA"/>
</dbReference>
<comment type="subcellular location">
    <subcellularLocation>
        <location evidence="1">Membrane</location>
    </subcellularLocation>
</comment>
<evidence type="ECO:0000259" key="4">
    <source>
        <dbReference type="Pfam" id="PF05433"/>
    </source>
</evidence>
<gene>
    <name evidence="5" type="ORF">HQ393_12980</name>
</gene>
<feature type="chain" id="PRO_5028898887" evidence="3">
    <location>
        <begin position="22"/>
        <end position="252"/>
    </location>
</feature>
<dbReference type="Pfam" id="PF05433">
    <property type="entry name" value="Rick_17kDa_Anti"/>
    <property type="match status" value="1"/>
</dbReference>
<dbReference type="KEGG" id="chiz:HQ393_12980"/>
<protein>
    <submittedName>
        <fullName evidence="5">Glycine zipper 2TM domain-containing protein</fullName>
    </submittedName>
</protein>
<reference evidence="5 6" key="1">
    <citation type="submission" date="2020-07" db="EMBL/GenBank/DDBJ databases">
        <title>Complete genome sequence of Chitinibacter sp. 2T18.</title>
        <authorList>
            <person name="Bae J.-W."/>
            <person name="Choi J.-W."/>
        </authorList>
    </citation>
    <scope>NUCLEOTIDE SEQUENCE [LARGE SCALE GENOMIC DNA]</scope>
    <source>
        <strain evidence="5 6">2T18</strain>
    </source>
</reference>
<sequence length="252" mass="27020">MKILKFALAISAVLWSCTVLGSDLQAQKTQIESSYKSDLAVCMEFAKNEQAGCKKEAQVQRQSAYQKLWSQHNSNEPLPVYQGDLASQKKQIEADYQLMLSVCTQLDKATQSACKTEATNRKKASLKVAMDVPGKSSKPEACNHCGVVTQIVEVDKPGEGSWIGKVGGAAVGAGLGSLVGKGTGRTVAIVAGALGGAYAGNKVEGKMNEKKFYEVTVKLDDGAKQTITYDNAAHGYKVGDKVRLENQQLVKR</sequence>
<name>A0A7H9BK94_9NEIS</name>
<dbReference type="PANTHER" id="PTHR35603">
    <property type="match status" value="1"/>
</dbReference>
<evidence type="ECO:0000256" key="1">
    <source>
        <dbReference type="ARBA" id="ARBA00004370"/>
    </source>
</evidence>
<evidence type="ECO:0000256" key="2">
    <source>
        <dbReference type="ARBA" id="ARBA00023136"/>
    </source>
</evidence>
<organism evidence="5 6">
    <name type="scientific">Chitinibacter bivalviorum</name>
    <dbReference type="NCBI Taxonomy" id="2739434"/>
    <lineage>
        <taxon>Bacteria</taxon>
        <taxon>Pseudomonadati</taxon>
        <taxon>Pseudomonadota</taxon>
        <taxon>Betaproteobacteria</taxon>
        <taxon>Neisseriales</taxon>
        <taxon>Chitinibacteraceae</taxon>
        <taxon>Chitinibacter</taxon>
    </lineage>
</organism>
<dbReference type="GO" id="GO:0019867">
    <property type="term" value="C:outer membrane"/>
    <property type="evidence" value="ECO:0007669"/>
    <property type="project" value="InterPro"/>
</dbReference>
<dbReference type="PANTHER" id="PTHR35603:SF2">
    <property type="entry name" value="OUTER MEMBRANE LIPOPROTEIN"/>
    <property type="match status" value="1"/>
</dbReference>
<feature type="domain" description="Glycine zipper 2TM" evidence="4">
    <location>
        <begin position="163"/>
        <end position="204"/>
    </location>
</feature>
<evidence type="ECO:0000313" key="6">
    <source>
        <dbReference type="Proteomes" id="UP000509597"/>
    </source>
</evidence>
<keyword evidence="6" id="KW-1185">Reference proteome</keyword>
<evidence type="ECO:0000313" key="5">
    <source>
        <dbReference type="EMBL" id="QLG89080.1"/>
    </source>
</evidence>
<dbReference type="InterPro" id="IPR008816">
    <property type="entry name" value="Gly_zipper_2TM_dom"/>
</dbReference>
<feature type="signal peptide" evidence="3">
    <location>
        <begin position="1"/>
        <end position="21"/>
    </location>
</feature>
<dbReference type="RefSeq" id="WP_179355581.1">
    <property type="nucleotide sequence ID" value="NZ_CP058627.1"/>
</dbReference>
<dbReference type="AlphaFoldDB" id="A0A7H9BK94"/>
<dbReference type="InterPro" id="IPR051407">
    <property type="entry name" value="Bact_OM_lipoprot/Surf_antigen"/>
</dbReference>
<accession>A0A7H9BK94</accession>